<accession>A0A7S2AU20</accession>
<keyword evidence="5" id="KW-0496">Mitochondrion</keyword>
<evidence type="ECO:0000256" key="7">
    <source>
        <dbReference type="SAM" id="MobiDB-lite"/>
    </source>
</evidence>
<dbReference type="EMBL" id="HBGS01006079">
    <property type="protein sequence ID" value="CAD9377366.1"/>
    <property type="molecule type" value="Transcribed_RNA"/>
</dbReference>
<dbReference type="GO" id="GO:0051087">
    <property type="term" value="F:protein-folding chaperone binding"/>
    <property type="evidence" value="ECO:0007669"/>
    <property type="project" value="TreeGrafter"/>
</dbReference>
<evidence type="ECO:0000256" key="2">
    <source>
        <dbReference type="ARBA" id="ARBA00009597"/>
    </source>
</evidence>
<comment type="similarity">
    <text evidence="2">Belongs to the Tim44 family.</text>
</comment>
<feature type="region of interest" description="Disordered" evidence="7">
    <location>
        <begin position="1"/>
        <end position="109"/>
    </location>
</feature>
<proteinExistence type="inferred from homology"/>
<evidence type="ECO:0000256" key="6">
    <source>
        <dbReference type="ARBA" id="ARBA00023136"/>
    </source>
</evidence>
<evidence type="ECO:0000313" key="9">
    <source>
        <dbReference type="EMBL" id="CAD9377366.1"/>
    </source>
</evidence>
<feature type="compositionally biased region" description="Basic and acidic residues" evidence="7">
    <location>
        <begin position="1"/>
        <end position="13"/>
    </location>
</feature>
<dbReference type="GO" id="GO:0030150">
    <property type="term" value="P:protein import into mitochondrial matrix"/>
    <property type="evidence" value="ECO:0007669"/>
    <property type="project" value="TreeGrafter"/>
</dbReference>
<dbReference type="AlphaFoldDB" id="A0A7S2AU20"/>
<dbReference type="GO" id="GO:0005743">
    <property type="term" value="C:mitochondrial inner membrane"/>
    <property type="evidence" value="ECO:0007669"/>
    <property type="project" value="UniProtKB-SubCell"/>
</dbReference>
<keyword evidence="6" id="KW-0472">Membrane</keyword>
<sequence>MGQKKTPETKGGEPTESTTQSAQRVVIEQEDEGGNADSSDQSSADTAAARNPVREEREEKEDHDTEKDRPTEGGSESPEEEPKGSSSEDEGKSKEEQEQGDGAMPHSFERFVASARVNSAYIWEEVRLATDELFGEKEQKMLRKSVRGANPPSKGANAHDDDDDGDIEYTGSSEIMVVDPAASPWERLGARLREQRLYQSLLKAAEEAKKSKIGKQAGKAKDRVNDGIEDAREAWETSQNPWVYRISEVWDSVTYETDTAVVLRELQRLDPGFSLEVWKEEMTTILIPEILESWSRGDVKKIKYWLQKDMLQRLVYDINERKKEKQIMDSNILSLDFAEVLIDTSFLDNNSGPMLGIFVAVQQINCIRHLDTGEITEGAEDDIILNKYSFVFQREYAETEGVLVWKVAEFAYLGNEPVVI</sequence>
<organism evidence="9">
    <name type="scientific">Octactis speculum</name>
    <dbReference type="NCBI Taxonomy" id="3111310"/>
    <lineage>
        <taxon>Eukaryota</taxon>
        <taxon>Sar</taxon>
        <taxon>Stramenopiles</taxon>
        <taxon>Ochrophyta</taxon>
        <taxon>Dictyochophyceae</taxon>
        <taxon>Dictyochales</taxon>
        <taxon>Dictyochaceae</taxon>
        <taxon>Octactis</taxon>
    </lineage>
</organism>
<keyword evidence="3" id="KW-0999">Mitochondrion inner membrane</keyword>
<dbReference type="SUPFAM" id="SSF54427">
    <property type="entry name" value="NTF2-like"/>
    <property type="match status" value="1"/>
</dbReference>
<dbReference type="InterPro" id="IPR039544">
    <property type="entry name" value="Tim44-like"/>
</dbReference>
<dbReference type="Gene3D" id="3.10.450.240">
    <property type="match status" value="1"/>
</dbReference>
<keyword evidence="4" id="KW-0809">Transit peptide</keyword>
<name>A0A7S2AU20_9STRA</name>
<dbReference type="PANTHER" id="PTHR10721">
    <property type="entry name" value="MITOCHONDRIAL IMPORT INNER MEMBRANE TRANSLOCASE SUBUNIT TIM44"/>
    <property type="match status" value="1"/>
</dbReference>
<evidence type="ECO:0000256" key="5">
    <source>
        <dbReference type="ARBA" id="ARBA00023128"/>
    </source>
</evidence>
<dbReference type="InterPro" id="IPR007379">
    <property type="entry name" value="Tim44-like_dom"/>
</dbReference>
<feature type="compositionally biased region" description="Basic and acidic residues" evidence="7">
    <location>
        <begin position="52"/>
        <end position="71"/>
    </location>
</feature>
<feature type="region of interest" description="Disordered" evidence="7">
    <location>
        <begin position="143"/>
        <end position="169"/>
    </location>
</feature>
<evidence type="ECO:0000256" key="3">
    <source>
        <dbReference type="ARBA" id="ARBA00022792"/>
    </source>
</evidence>
<gene>
    <name evidence="9" type="ORF">DSPE1174_LOCUS3192</name>
</gene>
<reference evidence="9" key="1">
    <citation type="submission" date="2021-01" db="EMBL/GenBank/DDBJ databases">
        <authorList>
            <person name="Corre E."/>
            <person name="Pelletier E."/>
            <person name="Niang G."/>
            <person name="Scheremetjew M."/>
            <person name="Finn R."/>
            <person name="Kale V."/>
            <person name="Holt S."/>
            <person name="Cochrane G."/>
            <person name="Meng A."/>
            <person name="Brown T."/>
            <person name="Cohen L."/>
        </authorList>
    </citation>
    <scope>NUCLEOTIDE SEQUENCE</scope>
    <source>
        <strain evidence="9">CCMP1381</strain>
    </source>
</reference>
<dbReference type="SMART" id="SM00978">
    <property type="entry name" value="Tim44"/>
    <property type="match status" value="1"/>
</dbReference>
<dbReference type="Pfam" id="PF04280">
    <property type="entry name" value="Tim44"/>
    <property type="match status" value="1"/>
</dbReference>
<protein>
    <recommendedName>
        <fullName evidence="8">Tim44-like domain-containing protein</fullName>
    </recommendedName>
</protein>
<feature type="domain" description="Tim44-like" evidence="8">
    <location>
        <begin position="259"/>
        <end position="412"/>
    </location>
</feature>
<feature type="compositionally biased region" description="Low complexity" evidence="7">
    <location>
        <begin position="36"/>
        <end position="49"/>
    </location>
</feature>
<evidence type="ECO:0000256" key="4">
    <source>
        <dbReference type="ARBA" id="ARBA00022946"/>
    </source>
</evidence>
<comment type="subcellular location">
    <subcellularLocation>
        <location evidence="1">Mitochondrion inner membrane</location>
    </subcellularLocation>
</comment>
<evidence type="ECO:0000256" key="1">
    <source>
        <dbReference type="ARBA" id="ARBA00004273"/>
    </source>
</evidence>
<dbReference type="PANTHER" id="PTHR10721:SF1">
    <property type="entry name" value="MITOCHONDRIAL IMPORT INNER MEMBRANE TRANSLOCASE SUBUNIT TIM44"/>
    <property type="match status" value="1"/>
</dbReference>
<evidence type="ECO:0000259" key="8">
    <source>
        <dbReference type="SMART" id="SM00978"/>
    </source>
</evidence>
<dbReference type="InterPro" id="IPR032710">
    <property type="entry name" value="NTF2-like_dom_sf"/>
</dbReference>